<dbReference type="InterPro" id="IPR053147">
    <property type="entry name" value="Hsp_HslJ-like"/>
</dbReference>
<evidence type="ECO:0000313" key="2">
    <source>
        <dbReference type="EMBL" id="MFD0834527.1"/>
    </source>
</evidence>
<accession>A0ABW3BPE3</accession>
<comment type="caution">
    <text evidence="2">The sequence shown here is derived from an EMBL/GenBank/DDBJ whole genome shotgun (WGS) entry which is preliminary data.</text>
</comment>
<dbReference type="Gene3D" id="2.40.128.270">
    <property type="match status" value="1"/>
</dbReference>
<feature type="domain" description="DUF306" evidence="1">
    <location>
        <begin position="33"/>
        <end position="126"/>
    </location>
</feature>
<dbReference type="InterPro" id="IPR038670">
    <property type="entry name" value="HslJ-like_sf"/>
</dbReference>
<dbReference type="InterPro" id="IPR005184">
    <property type="entry name" value="DUF306_Meta_HslJ"/>
</dbReference>
<organism evidence="2 3">
    <name type="scientific">Mariniflexile aquimaris</name>
    <dbReference type="NCBI Taxonomy" id="881009"/>
    <lineage>
        <taxon>Bacteria</taxon>
        <taxon>Pseudomonadati</taxon>
        <taxon>Bacteroidota</taxon>
        <taxon>Flavobacteriia</taxon>
        <taxon>Flavobacteriales</taxon>
        <taxon>Flavobacteriaceae</taxon>
        <taxon>Mariniflexile</taxon>
    </lineage>
</organism>
<protein>
    <submittedName>
        <fullName evidence="2">META domain-containing protein</fullName>
    </submittedName>
</protein>
<dbReference type="PANTHER" id="PTHR35535">
    <property type="entry name" value="HEAT SHOCK PROTEIN HSLJ"/>
    <property type="match status" value="1"/>
</dbReference>
<name>A0ABW3BPE3_9FLAO</name>
<evidence type="ECO:0000259" key="1">
    <source>
        <dbReference type="Pfam" id="PF03724"/>
    </source>
</evidence>
<dbReference type="PANTHER" id="PTHR35535:SF1">
    <property type="entry name" value="HEAT SHOCK PROTEIN HSLJ"/>
    <property type="match status" value="1"/>
</dbReference>
<gene>
    <name evidence="2" type="ORF">ACFQ0I_02020</name>
</gene>
<sequence length="257" mass="28858">MKLILIFLSLFALKTCDNTQKYMDAQNTTLSGDYQINYIADLNLNDHNLTIAFDAETKQVSGFSGCNRFSGTYTVKKNTLKMGPLASTKMFCDHSKNNIETKLLELLSKVDTFKTNGDTLILASNKNILIKANKTEKEEESISFEYSAHSRGTFKHIIISKKQFSIQNNRGDVPLVKKSNQAHWNTLLKASKPIDIEAIPNLKAPSEKRFYDGAAIANLKIIYKGKTFETPSFDHGNPPKEIAELVKEILSISENIE</sequence>
<dbReference type="RefSeq" id="WP_379938886.1">
    <property type="nucleotide sequence ID" value="NZ_JBHTIB010000002.1"/>
</dbReference>
<keyword evidence="3" id="KW-1185">Reference proteome</keyword>
<dbReference type="Proteomes" id="UP001597011">
    <property type="component" value="Unassembled WGS sequence"/>
</dbReference>
<dbReference type="Pfam" id="PF03724">
    <property type="entry name" value="META"/>
    <property type="match status" value="1"/>
</dbReference>
<proteinExistence type="predicted"/>
<evidence type="ECO:0000313" key="3">
    <source>
        <dbReference type="Proteomes" id="UP001597011"/>
    </source>
</evidence>
<dbReference type="EMBL" id="JBHTIB010000002">
    <property type="protein sequence ID" value="MFD0834527.1"/>
    <property type="molecule type" value="Genomic_DNA"/>
</dbReference>
<reference evidence="3" key="1">
    <citation type="journal article" date="2019" name="Int. J. Syst. Evol. Microbiol.">
        <title>The Global Catalogue of Microorganisms (GCM) 10K type strain sequencing project: providing services to taxonomists for standard genome sequencing and annotation.</title>
        <authorList>
            <consortium name="The Broad Institute Genomics Platform"/>
            <consortium name="The Broad Institute Genome Sequencing Center for Infectious Disease"/>
            <person name="Wu L."/>
            <person name="Ma J."/>
        </authorList>
    </citation>
    <scope>NUCLEOTIDE SEQUENCE [LARGE SCALE GENOMIC DNA]</scope>
    <source>
        <strain evidence="3">CCUG 60529</strain>
    </source>
</reference>